<dbReference type="InterPro" id="IPR011761">
    <property type="entry name" value="ATP-grasp"/>
</dbReference>
<dbReference type="AlphaFoldDB" id="Q0W3R6"/>
<protein>
    <recommendedName>
        <fullName evidence="2">acetate--CoA ligase (ADP-forming)</fullName>
        <ecNumber evidence="2">6.2.1.13</ecNumber>
    </recommendedName>
</protein>
<dbReference type="InterPro" id="IPR013815">
    <property type="entry name" value="ATP_grasp_subdomain_1"/>
</dbReference>
<dbReference type="OrthoDB" id="18103at2157"/>
<dbReference type="GO" id="GO:0005524">
    <property type="term" value="F:ATP binding"/>
    <property type="evidence" value="ECO:0007669"/>
    <property type="project" value="UniProtKB-UniRule"/>
</dbReference>
<dbReference type="KEGG" id="rci:RCIX1773"/>
<dbReference type="Pfam" id="PF13549">
    <property type="entry name" value="ATP-grasp_5"/>
    <property type="match status" value="1"/>
</dbReference>
<evidence type="ECO:0000259" key="7">
    <source>
        <dbReference type="PROSITE" id="PS50975"/>
    </source>
</evidence>
<dbReference type="Gene3D" id="3.30.1490.20">
    <property type="entry name" value="ATP-grasp fold, A domain"/>
    <property type="match status" value="1"/>
</dbReference>
<dbReference type="GO" id="GO:0046872">
    <property type="term" value="F:metal ion binding"/>
    <property type="evidence" value="ECO:0007669"/>
    <property type="project" value="InterPro"/>
</dbReference>
<evidence type="ECO:0000256" key="5">
    <source>
        <dbReference type="ARBA" id="ARBA00022840"/>
    </source>
</evidence>
<evidence type="ECO:0000256" key="6">
    <source>
        <dbReference type="PROSITE-ProRule" id="PRU00409"/>
    </source>
</evidence>
<keyword evidence="5 6" id="KW-0067">ATP-binding</keyword>
<dbReference type="SUPFAM" id="SSF56059">
    <property type="entry name" value="Glutathione synthetase ATP-binding domain-like"/>
    <property type="match status" value="1"/>
</dbReference>
<dbReference type="EMBL" id="AM114193">
    <property type="protein sequence ID" value="CAJ36977.1"/>
    <property type="molecule type" value="Genomic_DNA"/>
</dbReference>
<keyword evidence="4 6" id="KW-0547">Nucleotide-binding</keyword>
<evidence type="ECO:0000313" key="8">
    <source>
        <dbReference type="EMBL" id="CAJ36977.1"/>
    </source>
</evidence>
<dbReference type="RefSeq" id="WP_012035590.1">
    <property type="nucleotide sequence ID" value="NC_009464.1"/>
</dbReference>
<dbReference type="Gene3D" id="3.30.470.20">
    <property type="entry name" value="ATP-grasp fold, B domain"/>
    <property type="match status" value="1"/>
</dbReference>
<dbReference type="InterPro" id="IPR051538">
    <property type="entry name" value="Acyl-CoA_Synth/Transferase"/>
</dbReference>
<proteinExistence type="predicted"/>
<evidence type="ECO:0000256" key="1">
    <source>
        <dbReference type="ARBA" id="ARBA00001619"/>
    </source>
</evidence>
<reference evidence="8 9" key="1">
    <citation type="journal article" date="2006" name="Science">
        <title>Genome of rice cluster I archaea -- the key methane producers in the rice rhizosphere.</title>
        <authorList>
            <person name="Erkel C."/>
            <person name="Kube M."/>
            <person name="Reinhardt R."/>
            <person name="Liesack W."/>
        </authorList>
    </citation>
    <scope>NUCLEOTIDE SEQUENCE [LARGE SCALE GENOMIC DNA]</scope>
    <source>
        <strain evidence="9">DSM 22066 / NBRC 105507 / MRE50</strain>
    </source>
</reference>
<feature type="domain" description="ATP-grasp" evidence="7">
    <location>
        <begin position="14"/>
        <end position="218"/>
    </location>
</feature>
<evidence type="ECO:0000256" key="3">
    <source>
        <dbReference type="ARBA" id="ARBA00022598"/>
    </source>
</evidence>
<keyword evidence="9" id="KW-1185">Reference proteome</keyword>
<dbReference type="GeneID" id="5145770"/>
<organism evidence="8 9">
    <name type="scientific">Methanocella arvoryzae (strain DSM 22066 / NBRC 105507 / MRE50)</name>
    <dbReference type="NCBI Taxonomy" id="351160"/>
    <lineage>
        <taxon>Archaea</taxon>
        <taxon>Methanobacteriati</taxon>
        <taxon>Methanobacteriota</taxon>
        <taxon>Stenosarchaea group</taxon>
        <taxon>Methanomicrobia</taxon>
        <taxon>Methanocellales</taxon>
        <taxon>Methanocellaceae</taxon>
        <taxon>Methanocella</taxon>
    </lineage>
</organism>
<dbReference type="eggNOG" id="arCOG01338">
    <property type="taxonomic scope" value="Archaea"/>
</dbReference>
<accession>Q0W3R6</accession>
<evidence type="ECO:0000256" key="4">
    <source>
        <dbReference type="ARBA" id="ARBA00022741"/>
    </source>
</evidence>
<evidence type="ECO:0000313" key="9">
    <source>
        <dbReference type="Proteomes" id="UP000000663"/>
    </source>
</evidence>
<sequence>MTASTRLLNELEAKELLASYGITINAGQAVSSPTEAADAAAKLGFPVALKVLSDKISHKSDLGLVALNIASADCARGAYDRIITAARALDPEATAVVQTMAAPGREVIVGAKRDPQFGPIVLFGMGGVFVEVFKDVSIRVAPVDHQTAIEMIKEIKGYRMLTEFRGQKSVDIDALADVIVNISRLIMEREDILELDANPVMAYESGAIAVDARVLLKD</sequence>
<dbReference type="PANTHER" id="PTHR43334:SF1">
    <property type="entry name" value="3-HYDROXYPROPIONATE--COA LIGASE [ADP-FORMING]"/>
    <property type="match status" value="1"/>
</dbReference>
<comment type="catalytic activity">
    <reaction evidence="1">
        <text>acetate + ATP + CoA = acetyl-CoA + ADP + phosphate</text>
        <dbReference type="Rhea" id="RHEA:15081"/>
        <dbReference type="ChEBI" id="CHEBI:30089"/>
        <dbReference type="ChEBI" id="CHEBI:30616"/>
        <dbReference type="ChEBI" id="CHEBI:43474"/>
        <dbReference type="ChEBI" id="CHEBI:57287"/>
        <dbReference type="ChEBI" id="CHEBI:57288"/>
        <dbReference type="ChEBI" id="CHEBI:456216"/>
        <dbReference type="EC" id="6.2.1.13"/>
    </reaction>
</comment>
<dbReference type="PANTHER" id="PTHR43334">
    <property type="entry name" value="ACETATE--COA LIGASE [ADP-FORMING]"/>
    <property type="match status" value="1"/>
</dbReference>
<dbReference type="GO" id="GO:0043758">
    <property type="term" value="F:acetate-CoA ligase (ADP-forming) activity"/>
    <property type="evidence" value="ECO:0007669"/>
    <property type="project" value="UniProtKB-EC"/>
</dbReference>
<dbReference type="EC" id="6.2.1.13" evidence="2"/>
<dbReference type="SMR" id="Q0W3R6"/>
<evidence type="ECO:0000256" key="2">
    <source>
        <dbReference type="ARBA" id="ARBA00012957"/>
    </source>
</evidence>
<gene>
    <name evidence="8" type="primary">acdB</name>
    <name evidence="8" type="ORF">RCIX1773</name>
</gene>
<dbReference type="Proteomes" id="UP000000663">
    <property type="component" value="Chromosome"/>
</dbReference>
<name>Q0W3R6_METAR</name>
<dbReference type="PROSITE" id="PS50975">
    <property type="entry name" value="ATP_GRASP"/>
    <property type="match status" value="1"/>
</dbReference>
<dbReference type="STRING" id="351160.RCIX1773"/>
<keyword evidence="3 8" id="KW-0436">Ligase</keyword>